<keyword evidence="9" id="KW-0282">Flagellum</keyword>
<keyword evidence="9" id="KW-0966">Cell projection</keyword>
<dbReference type="InterPro" id="IPR012834">
    <property type="entry name" value="FlgG_G_neg"/>
</dbReference>
<dbReference type="GO" id="GO:0009426">
    <property type="term" value="C:bacterial-type flagellum basal body, distal rod"/>
    <property type="evidence" value="ECO:0007669"/>
    <property type="project" value="UniProtKB-UniRule"/>
</dbReference>
<dbReference type="SUPFAM" id="SSF117143">
    <property type="entry name" value="Flagellar hook protein flgE"/>
    <property type="match status" value="1"/>
</dbReference>
<keyword evidence="9" id="KW-0969">Cilium</keyword>
<comment type="similarity">
    <text evidence="1 5">Belongs to the flagella basal body rod proteins family.</text>
</comment>
<evidence type="ECO:0000259" key="6">
    <source>
        <dbReference type="Pfam" id="PF00460"/>
    </source>
</evidence>
<evidence type="ECO:0000256" key="5">
    <source>
        <dbReference type="RuleBase" id="RU362116"/>
    </source>
</evidence>
<evidence type="ECO:0000313" key="10">
    <source>
        <dbReference type="Proteomes" id="UP000463470"/>
    </source>
</evidence>
<dbReference type="InterPro" id="IPR001444">
    <property type="entry name" value="Flag_bb_rod_N"/>
</dbReference>
<evidence type="ECO:0000259" key="8">
    <source>
        <dbReference type="Pfam" id="PF22692"/>
    </source>
</evidence>
<name>A0A845L9E4_9FIRM</name>
<organism evidence="9 10">
    <name type="scientific">Heliomicrobium undosum</name>
    <dbReference type="NCBI Taxonomy" id="121734"/>
    <lineage>
        <taxon>Bacteria</taxon>
        <taxon>Bacillati</taxon>
        <taxon>Bacillota</taxon>
        <taxon>Clostridia</taxon>
        <taxon>Eubacteriales</taxon>
        <taxon>Heliobacteriaceae</taxon>
        <taxon>Heliomicrobium</taxon>
    </lineage>
</organism>
<dbReference type="InterPro" id="IPR018247">
    <property type="entry name" value="EF_Hand_1_Ca_BS"/>
</dbReference>
<comment type="subcellular location">
    <subcellularLocation>
        <location evidence="5">Bacterial flagellum basal body</location>
    </subcellularLocation>
</comment>
<dbReference type="Pfam" id="PF22692">
    <property type="entry name" value="LlgE_F_G_D1"/>
    <property type="match status" value="1"/>
</dbReference>
<evidence type="ECO:0000313" key="9">
    <source>
        <dbReference type="EMBL" id="MZP29541.1"/>
    </source>
</evidence>
<feature type="domain" description="Flagellar basal body rod protein N-terminal" evidence="6">
    <location>
        <begin position="5"/>
        <end position="35"/>
    </location>
</feature>
<evidence type="ECO:0000256" key="3">
    <source>
        <dbReference type="ARBA" id="ARBA00025933"/>
    </source>
</evidence>
<dbReference type="RefSeq" id="WP_161257172.1">
    <property type="nucleotide sequence ID" value="NZ_WXEY01000005.1"/>
</dbReference>
<dbReference type="OrthoDB" id="9804559at2"/>
<dbReference type="PANTHER" id="PTHR30435">
    <property type="entry name" value="FLAGELLAR PROTEIN"/>
    <property type="match status" value="1"/>
</dbReference>
<accession>A0A845L9E4</accession>
<protein>
    <recommendedName>
        <fullName evidence="2 4">Flagellar basal-body rod protein FlgG</fullName>
    </recommendedName>
</protein>
<evidence type="ECO:0000259" key="7">
    <source>
        <dbReference type="Pfam" id="PF06429"/>
    </source>
</evidence>
<dbReference type="AlphaFoldDB" id="A0A845L9E4"/>
<keyword evidence="10" id="KW-1185">Reference proteome</keyword>
<dbReference type="InterPro" id="IPR037925">
    <property type="entry name" value="FlgE/F/G-like"/>
</dbReference>
<proteinExistence type="inferred from homology"/>
<evidence type="ECO:0000256" key="1">
    <source>
        <dbReference type="ARBA" id="ARBA00009677"/>
    </source>
</evidence>
<reference evidence="9 10" key="1">
    <citation type="submission" date="2020-01" db="EMBL/GenBank/DDBJ databases">
        <title>Whole-genome sequence of Heliobacterium undosum DSM 13378.</title>
        <authorList>
            <person name="Kyndt J.A."/>
            <person name="Meyer T.E."/>
        </authorList>
    </citation>
    <scope>NUCLEOTIDE SEQUENCE [LARGE SCALE GENOMIC DNA]</scope>
    <source>
        <strain evidence="9 10">DSM 13378</strain>
    </source>
</reference>
<evidence type="ECO:0000256" key="2">
    <source>
        <dbReference type="ARBA" id="ARBA00017948"/>
    </source>
</evidence>
<gene>
    <name evidence="9" type="primary">flgG</name>
    <name evidence="9" type="ORF">GTO91_07450</name>
</gene>
<keyword evidence="5" id="KW-0975">Bacterial flagellum</keyword>
<sequence>MMRALYSSATGMIAQQLNMDTISNNLANVNTNGYKKSRAEFQDLLYSTVRAATAQVPTGMQVGAGVRPSSITTITSGGNMVQTDNPYDMAITGQGYFRLTNPNNDAVPYYTRDGSFKLDSEGYLVNADGFRLDGFDPLPEGATELDINSDGMISYKDVNGERVDTGQRIQLYTFPNPAGLNREGRNLLTQSTASGEAAGGDAGVDGRGTIAQRYLESSNVQVVDEMVAMITAQRAYEVNTKAIQTSDEMLGQANSLKR</sequence>
<dbReference type="Proteomes" id="UP000463470">
    <property type="component" value="Unassembled WGS sequence"/>
</dbReference>
<comment type="caution">
    <text evidence="9">The sequence shown here is derived from an EMBL/GenBank/DDBJ whole genome shotgun (WGS) entry which is preliminary data.</text>
</comment>
<dbReference type="InterPro" id="IPR010930">
    <property type="entry name" value="Flg_bb/hook_C_dom"/>
</dbReference>
<dbReference type="InterPro" id="IPR053967">
    <property type="entry name" value="LlgE_F_G-like_D1"/>
</dbReference>
<dbReference type="Pfam" id="PF06429">
    <property type="entry name" value="Flg_bbr_C"/>
    <property type="match status" value="1"/>
</dbReference>
<dbReference type="PROSITE" id="PS00588">
    <property type="entry name" value="FLAGELLA_BB_ROD"/>
    <property type="match status" value="1"/>
</dbReference>
<feature type="domain" description="Flagellar hook protein FlgE/F/G-like D1" evidence="8">
    <location>
        <begin position="90"/>
        <end position="155"/>
    </location>
</feature>
<dbReference type="Pfam" id="PF00460">
    <property type="entry name" value="Flg_bb_rod"/>
    <property type="match status" value="1"/>
</dbReference>
<dbReference type="GO" id="GO:0071978">
    <property type="term" value="P:bacterial-type flagellum-dependent swarming motility"/>
    <property type="evidence" value="ECO:0007669"/>
    <property type="project" value="TreeGrafter"/>
</dbReference>
<feature type="domain" description="Flagellar basal-body/hook protein C-terminal" evidence="7">
    <location>
        <begin position="211"/>
        <end position="256"/>
    </location>
</feature>
<dbReference type="InterPro" id="IPR020013">
    <property type="entry name" value="Flagellar_FlgE/F/G"/>
</dbReference>
<dbReference type="EMBL" id="WXEY01000005">
    <property type="protein sequence ID" value="MZP29541.1"/>
    <property type="molecule type" value="Genomic_DNA"/>
</dbReference>
<dbReference type="NCBIfam" id="TIGR02488">
    <property type="entry name" value="flgG_G_neg"/>
    <property type="match status" value="1"/>
</dbReference>
<dbReference type="PROSITE" id="PS00018">
    <property type="entry name" value="EF_HAND_1"/>
    <property type="match status" value="1"/>
</dbReference>
<dbReference type="NCBIfam" id="TIGR03506">
    <property type="entry name" value="FlgEFG_subfam"/>
    <property type="match status" value="2"/>
</dbReference>
<comment type="subunit">
    <text evidence="3">The basal body constitutes a major portion of the flagellar organelle and consists of four rings (L,P,S, and M) mounted on a central rod. The rod consists of about 26 subunits of FlgG in the distal portion, and FlgB, FlgC and FlgF are thought to build up the proximal portion of the rod with about 6 subunits each.</text>
</comment>
<dbReference type="InterPro" id="IPR019776">
    <property type="entry name" value="Flagellar_basal_body_rod_CS"/>
</dbReference>
<evidence type="ECO:0000256" key="4">
    <source>
        <dbReference type="NCBIfam" id="TIGR02488"/>
    </source>
</evidence>
<dbReference type="PANTHER" id="PTHR30435:SF19">
    <property type="entry name" value="FLAGELLAR BASAL-BODY ROD PROTEIN FLGG"/>
    <property type="match status" value="1"/>
</dbReference>